<dbReference type="InterPro" id="IPR013926">
    <property type="entry name" value="CGI121/TPRKB"/>
</dbReference>
<dbReference type="NCBIfam" id="NF011465">
    <property type="entry name" value="PRK14886.1-1"/>
    <property type="match status" value="1"/>
</dbReference>
<evidence type="ECO:0000313" key="6">
    <source>
        <dbReference type="EMBL" id="PNF16950.1"/>
    </source>
</evidence>
<gene>
    <name evidence="6" type="primary">Tprkb</name>
    <name evidence="6" type="ORF">B7P43_G03165</name>
</gene>
<comment type="similarity">
    <text evidence="2 5">Belongs to the CGI121/TPRKB family.</text>
</comment>
<dbReference type="InterPro" id="IPR036504">
    <property type="entry name" value="CGI121/TPRKB_sf"/>
</dbReference>
<keyword evidence="7" id="KW-1185">Reference proteome</keyword>
<dbReference type="GO" id="GO:0002949">
    <property type="term" value="P:tRNA threonylcarbamoyladenosine modification"/>
    <property type="evidence" value="ECO:0007669"/>
    <property type="project" value="TreeGrafter"/>
</dbReference>
<dbReference type="SUPFAM" id="SSF143870">
    <property type="entry name" value="PF0523-like"/>
    <property type="match status" value="1"/>
</dbReference>
<evidence type="ECO:0000256" key="5">
    <source>
        <dbReference type="RuleBase" id="RU004398"/>
    </source>
</evidence>
<dbReference type="PANTHER" id="PTHR15840:SF10">
    <property type="entry name" value="EKC_KEOPS COMPLEX SUBUNIT TPRKB"/>
    <property type="match status" value="1"/>
</dbReference>
<dbReference type="Pfam" id="PF08617">
    <property type="entry name" value="CGI-121"/>
    <property type="match status" value="1"/>
</dbReference>
<dbReference type="EMBL" id="NEVH01024531">
    <property type="protein sequence ID" value="PNF16950.1"/>
    <property type="molecule type" value="Genomic_DNA"/>
</dbReference>
<dbReference type="OrthoDB" id="329139at2759"/>
<evidence type="ECO:0000313" key="7">
    <source>
        <dbReference type="Proteomes" id="UP000235965"/>
    </source>
</evidence>
<dbReference type="GO" id="GO:0000408">
    <property type="term" value="C:EKC/KEOPS complex"/>
    <property type="evidence" value="ECO:0007669"/>
    <property type="project" value="TreeGrafter"/>
</dbReference>
<dbReference type="STRING" id="105785.A0A2J7PKU2"/>
<evidence type="ECO:0000256" key="4">
    <source>
        <dbReference type="ARBA" id="ARBA00023242"/>
    </source>
</evidence>
<keyword evidence="4 5" id="KW-0539">Nucleus</keyword>
<protein>
    <submittedName>
        <fullName evidence="6">EKC/KEOPS complex subunit Tprkb</fullName>
    </submittedName>
</protein>
<keyword evidence="3" id="KW-0819">tRNA processing</keyword>
<dbReference type="InParanoid" id="A0A2J7PKU2"/>
<organism evidence="6 7">
    <name type="scientific">Cryptotermes secundus</name>
    <dbReference type="NCBI Taxonomy" id="105785"/>
    <lineage>
        <taxon>Eukaryota</taxon>
        <taxon>Metazoa</taxon>
        <taxon>Ecdysozoa</taxon>
        <taxon>Arthropoda</taxon>
        <taxon>Hexapoda</taxon>
        <taxon>Insecta</taxon>
        <taxon>Pterygota</taxon>
        <taxon>Neoptera</taxon>
        <taxon>Polyneoptera</taxon>
        <taxon>Dictyoptera</taxon>
        <taxon>Blattodea</taxon>
        <taxon>Blattoidea</taxon>
        <taxon>Termitoidae</taxon>
        <taxon>Kalotermitidae</taxon>
        <taxon>Cryptotermitinae</taxon>
        <taxon>Cryptotermes</taxon>
    </lineage>
</organism>
<evidence type="ECO:0000256" key="1">
    <source>
        <dbReference type="ARBA" id="ARBA00004123"/>
    </source>
</evidence>
<proteinExistence type="inferred from homology"/>
<comment type="caution">
    <text evidence="6">The sequence shown here is derived from an EMBL/GenBank/DDBJ whole genome shotgun (WGS) entry which is preliminary data.</text>
</comment>
<sequence length="176" mass="19796">MIYKAELDFDCHKSLSLFLLKDVQNAAEIREMVTKGTLHCCVIKPCLIVHPFQIVIAANKAVISKMQDRMTTRTLSTEILYNLSISRNITQSLMKFGIGESDKTMLVSIIEEAGENRSEIILSHFKGVLCPIEELCNFSDEVLIKMAYKIKDSELEVSSLTDSIITRIVTSDFTSV</sequence>
<dbReference type="GO" id="GO:0005829">
    <property type="term" value="C:cytosol"/>
    <property type="evidence" value="ECO:0007669"/>
    <property type="project" value="TreeGrafter"/>
</dbReference>
<dbReference type="GO" id="GO:0005634">
    <property type="term" value="C:nucleus"/>
    <property type="evidence" value="ECO:0007669"/>
    <property type="project" value="UniProtKB-SubCell"/>
</dbReference>
<dbReference type="Proteomes" id="UP000235965">
    <property type="component" value="Unassembled WGS sequence"/>
</dbReference>
<name>A0A2J7PKU2_9NEOP</name>
<dbReference type="PANTHER" id="PTHR15840">
    <property type="entry name" value="CGI-121 FAMILY MEMBER"/>
    <property type="match status" value="1"/>
</dbReference>
<dbReference type="AlphaFoldDB" id="A0A2J7PKU2"/>
<evidence type="ECO:0000256" key="2">
    <source>
        <dbReference type="ARBA" id="ARBA00005546"/>
    </source>
</evidence>
<evidence type="ECO:0000256" key="3">
    <source>
        <dbReference type="ARBA" id="ARBA00022694"/>
    </source>
</evidence>
<reference evidence="6 7" key="1">
    <citation type="submission" date="2017-12" db="EMBL/GenBank/DDBJ databases">
        <title>Hemimetabolous genomes reveal molecular basis of termite eusociality.</title>
        <authorList>
            <person name="Harrison M.C."/>
            <person name="Jongepier E."/>
            <person name="Robertson H.M."/>
            <person name="Arning N."/>
            <person name="Bitard-Feildel T."/>
            <person name="Chao H."/>
            <person name="Childers C.P."/>
            <person name="Dinh H."/>
            <person name="Doddapaneni H."/>
            <person name="Dugan S."/>
            <person name="Gowin J."/>
            <person name="Greiner C."/>
            <person name="Han Y."/>
            <person name="Hu H."/>
            <person name="Hughes D.S.T."/>
            <person name="Huylmans A.-K."/>
            <person name="Kemena C."/>
            <person name="Kremer L.P.M."/>
            <person name="Lee S.L."/>
            <person name="Lopez-Ezquerra A."/>
            <person name="Mallet L."/>
            <person name="Monroy-Kuhn J.M."/>
            <person name="Moser A."/>
            <person name="Murali S.C."/>
            <person name="Muzny D.M."/>
            <person name="Otani S."/>
            <person name="Piulachs M.-D."/>
            <person name="Poelchau M."/>
            <person name="Qu J."/>
            <person name="Schaub F."/>
            <person name="Wada-Katsumata A."/>
            <person name="Worley K.C."/>
            <person name="Xie Q."/>
            <person name="Ylla G."/>
            <person name="Poulsen M."/>
            <person name="Gibbs R.A."/>
            <person name="Schal C."/>
            <person name="Richards S."/>
            <person name="Belles X."/>
            <person name="Korb J."/>
            <person name="Bornberg-Bauer E."/>
        </authorList>
    </citation>
    <scope>NUCLEOTIDE SEQUENCE [LARGE SCALE GENOMIC DNA]</scope>
    <source>
        <tissue evidence="6">Whole body</tissue>
    </source>
</reference>
<comment type="subcellular location">
    <subcellularLocation>
        <location evidence="1">Nucleus</location>
    </subcellularLocation>
</comment>
<accession>A0A2J7PKU2</accession>
<dbReference type="Gene3D" id="3.30.2380.10">
    <property type="entry name" value="CGI121/TPRKB"/>
    <property type="match status" value="1"/>
</dbReference>